<gene>
    <name evidence="2" type="ORF">I6G38_18165</name>
</gene>
<evidence type="ECO:0000313" key="2">
    <source>
        <dbReference type="EMBL" id="QPT08616.1"/>
    </source>
</evidence>
<dbReference type="InterPro" id="IPR010982">
    <property type="entry name" value="Lambda_DNA-bd_dom_sf"/>
</dbReference>
<proteinExistence type="predicted"/>
<accession>A0A7T3E6T3</accession>
<dbReference type="AlphaFoldDB" id="A0A7T3E6T3"/>
<dbReference type="RefSeq" id="WP_197939153.1">
    <property type="nucleotide sequence ID" value="NZ_CP065713.1"/>
</dbReference>
<sequence length="83" mass="9113">MLTELHREDVKSVLRKKHGSVAAFERANNLPEKSVNDVLRGRSSARVTKAIENELNEQTPSQSEVSDCSGGGAVSHRLNERGQ</sequence>
<reference evidence="2 3" key="1">
    <citation type="submission" date="2020-12" db="EMBL/GenBank/DDBJ databases">
        <title>FDA dAtabase for Regulatory Grade micrObial Sequences (FDA-ARGOS): Supporting development and validation of Infectious Disease Dx tests.</title>
        <authorList>
            <person name="Sproer C."/>
            <person name="Gronow S."/>
            <person name="Severitt S."/>
            <person name="Schroder I."/>
            <person name="Tallon L."/>
            <person name="Sadzewicz L."/>
            <person name="Zhao X."/>
            <person name="Boylan J."/>
            <person name="Ott S."/>
            <person name="Bowen H."/>
            <person name="Vavikolanu K."/>
            <person name="Mehta A."/>
            <person name="Aluvathingal J."/>
            <person name="Nadendla S."/>
            <person name="Lowell S."/>
            <person name="Myers T."/>
            <person name="Yan Y."/>
            <person name="Sichtig H."/>
        </authorList>
    </citation>
    <scope>NUCLEOTIDE SEQUENCE [LARGE SCALE GENOMIC DNA]</scope>
    <source>
        <strain evidence="2 3">FDAARGOS_881</strain>
    </source>
</reference>
<protein>
    <recommendedName>
        <fullName evidence="4">Ner winged helix-turn-helix DNA-binding domain-containing protein</fullName>
    </recommendedName>
</protein>
<feature type="compositionally biased region" description="Polar residues" evidence="1">
    <location>
        <begin position="56"/>
        <end position="66"/>
    </location>
</feature>
<dbReference type="GO" id="GO:0003677">
    <property type="term" value="F:DNA binding"/>
    <property type="evidence" value="ECO:0007669"/>
    <property type="project" value="InterPro"/>
</dbReference>
<dbReference type="Gene3D" id="1.10.260.40">
    <property type="entry name" value="lambda repressor-like DNA-binding domains"/>
    <property type="match status" value="1"/>
</dbReference>
<evidence type="ECO:0008006" key="4">
    <source>
        <dbReference type="Google" id="ProtNLM"/>
    </source>
</evidence>
<name>A0A7T3E6T3_SPHPI</name>
<dbReference type="EMBL" id="CP065713">
    <property type="protein sequence ID" value="QPT08616.1"/>
    <property type="molecule type" value="Genomic_DNA"/>
</dbReference>
<feature type="region of interest" description="Disordered" evidence="1">
    <location>
        <begin position="53"/>
        <end position="83"/>
    </location>
</feature>
<dbReference type="Proteomes" id="UP000594836">
    <property type="component" value="Chromosome"/>
</dbReference>
<organism evidence="2 3">
    <name type="scientific">Sphingomonas paucimobilis</name>
    <name type="common">Pseudomonas paucimobilis</name>
    <dbReference type="NCBI Taxonomy" id="13689"/>
    <lineage>
        <taxon>Bacteria</taxon>
        <taxon>Pseudomonadati</taxon>
        <taxon>Pseudomonadota</taxon>
        <taxon>Alphaproteobacteria</taxon>
        <taxon>Sphingomonadales</taxon>
        <taxon>Sphingomonadaceae</taxon>
        <taxon>Sphingomonas</taxon>
    </lineage>
</organism>
<evidence type="ECO:0000313" key="3">
    <source>
        <dbReference type="Proteomes" id="UP000594836"/>
    </source>
</evidence>
<evidence type="ECO:0000256" key="1">
    <source>
        <dbReference type="SAM" id="MobiDB-lite"/>
    </source>
</evidence>